<keyword evidence="5" id="KW-1185">Reference proteome</keyword>
<dbReference type="InterPro" id="IPR008999">
    <property type="entry name" value="Actin-crosslinking"/>
</dbReference>
<dbReference type="SUPFAM" id="SSF50405">
    <property type="entry name" value="Actin-crosslinking proteins"/>
    <property type="match status" value="1"/>
</dbReference>
<evidence type="ECO:0008006" key="6">
    <source>
        <dbReference type="Google" id="ProtNLM"/>
    </source>
</evidence>
<dbReference type="InterPro" id="IPR054726">
    <property type="entry name" value="Ubiq_DUF569-assoc"/>
</dbReference>
<dbReference type="PANTHER" id="PTHR31205:SF11">
    <property type="entry name" value="OS05G0115500 PROTEIN"/>
    <property type="match status" value="1"/>
</dbReference>
<evidence type="ECO:0000313" key="5">
    <source>
        <dbReference type="Proteomes" id="UP000636709"/>
    </source>
</evidence>
<evidence type="ECO:0000259" key="3">
    <source>
        <dbReference type="Pfam" id="PF22932"/>
    </source>
</evidence>
<dbReference type="InterPro" id="IPR007679">
    <property type="entry name" value="DUF569"/>
</dbReference>
<protein>
    <recommendedName>
        <fullName evidence="6">DUF569 domain-containing protein</fullName>
    </recommendedName>
</protein>
<dbReference type="OrthoDB" id="617005at2759"/>
<gene>
    <name evidence="4" type="ORF">HU200_020229</name>
</gene>
<feature type="domain" description="DUF569" evidence="2">
    <location>
        <begin position="1"/>
        <end position="146"/>
    </location>
</feature>
<dbReference type="Proteomes" id="UP000636709">
    <property type="component" value="Unassembled WGS sequence"/>
</dbReference>
<dbReference type="EMBL" id="JACEFO010001653">
    <property type="protein sequence ID" value="KAF8725683.1"/>
    <property type="molecule type" value="Genomic_DNA"/>
</dbReference>
<dbReference type="Pfam" id="PF04601">
    <property type="entry name" value="DUF569"/>
    <property type="match status" value="1"/>
</dbReference>
<proteinExistence type="predicted"/>
<organism evidence="4 5">
    <name type="scientific">Digitaria exilis</name>
    <dbReference type="NCBI Taxonomy" id="1010633"/>
    <lineage>
        <taxon>Eukaryota</taxon>
        <taxon>Viridiplantae</taxon>
        <taxon>Streptophyta</taxon>
        <taxon>Embryophyta</taxon>
        <taxon>Tracheophyta</taxon>
        <taxon>Spermatophyta</taxon>
        <taxon>Magnoliopsida</taxon>
        <taxon>Liliopsida</taxon>
        <taxon>Poales</taxon>
        <taxon>Poaceae</taxon>
        <taxon>PACMAD clade</taxon>
        <taxon>Panicoideae</taxon>
        <taxon>Panicodae</taxon>
        <taxon>Paniceae</taxon>
        <taxon>Anthephorinae</taxon>
        <taxon>Digitaria</taxon>
    </lineage>
</organism>
<dbReference type="CDD" id="cd23340">
    <property type="entry name" value="beta-trefoil_FSCN_ACP-like"/>
    <property type="match status" value="1"/>
</dbReference>
<evidence type="ECO:0000259" key="2">
    <source>
        <dbReference type="Pfam" id="PF04601"/>
    </source>
</evidence>
<feature type="domain" description="DUF569" evidence="3">
    <location>
        <begin position="220"/>
        <end position="300"/>
    </location>
</feature>
<reference evidence="4" key="1">
    <citation type="submission" date="2020-07" db="EMBL/GenBank/DDBJ databases">
        <title>Genome sequence and genetic diversity analysis of an under-domesticated orphan crop, white fonio (Digitaria exilis).</title>
        <authorList>
            <person name="Bennetzen J.L."/>
            <person name="Chen S."/>
            <person name="Ma X."/>
            <person name="Wang X."/>
            <person name="Yssel A.E.J."/>
            <person name="Chaluvadi S.R."/>
            <person name="Johnson M."/>
            <person name="Gangashetty P."/>
            <person name="Hamidou F."/>
            <person name="Sanogo M.D."/>
            <person name="Zwaenepoel A."/>
            <person name="Wallace J."/>
            <person name="Van De Peer Y."/>
            <person name="Van Deynze A."/>
        </authorList>
    </citation>
    <scope>NUCLEOTIDE SEQUENCE</scope>
    <source>
        <tissue evidence="4">Leaves</tissue>
    </source>
</reference>
<dbReference type="Pfam" id="PF22932">
    <property type="entry name" value="Ubiq_DUF_assoc"/>
    <property type="match status" value="1"/>
</dbReference>
<comment type="caution">
    <text evidence="4">The sequence shown here is derived from an EMBL/GenBank/DDBJ whole genome shotgun (WGS) entry which is preliminary data.</text>
</comment>
<feature type="region of interest" description="Disordered" evidence="1">
    <location>
        <begin position="193"/>
        <end position="213"/>
    </location>
</feature>
<sequence>MDVFNGVRFVRLRCCARRGKYLAADVDGLGVCLTSQRGVHNVVWAVHHAPGPDGGPCVLLRGAYGRYLIATTVQAGTGPTHGVLTTQDDLAHAPPPPGMLWQAIPRRSTFVMRSGTGRYLRANGRYLRWRRAVTSAGDNGSTMMQWDIENVPIRMSRPCILDPVCQVLQNSPIRSAIDLFFFFQEMARVFRDPTTGNNNKADDAQLTHPRRRPLTESEVARQIRFVRGEINGDVNEGAWRTMRLNTHNLMQLRLTLACRLGASRDVTRTTLCIRAGRFGHLSPLLVDLPIGNNRIDIVILNHGTEGQVLQLTDLSGFLSPSAYSQWLCAKNLTDTDCSSKCFISCMRLRFYYKKNDIC</sequence>
<dbReference type="PANTHER" id="PTHR31205">
    <property type="entry name" value="ACTIN CROSS-LINKING PROTEIN (DUF569)"/>
    <property type="match status" value="1"/>
</dbReference>
<accession>A0A835F1J8</accession>
<evidence type="ECO:0000313" key="4">
    <source>
        <dbReference type="EMBL" id="KAF8725683.1"/>
    </source>
</evidence>
<dbReference type="AlphaFoldDB" id="A0A835F1J8"/>
<name>A0A835F1J8_9POAL</name>
<evidence type="ECO:0000256" key="1">
    <source>
        <dbReference type="SAM" id="MobiDB-lite"/>
    </source>
</evidence>